<gene>
    <name evidence="2" type="ORF">HSBAA_05670</name>
</gene>
<keyword evidence="1" id="KW-0472">Membrane</keyword>
<feature type="transmembrane region" description="Helical" evidence="1">
    <location>
        <begin position="5"/>
        <end position="22"/>
    </location>
</feature>
<dbReference type="Proteomes" id="UP000320231">
    <property type="component" value="Chromosome"/>
</dbReference>
<accession>A0A455U433</accession>
<protein>
    <submittedName>
        <fullName evidence="2">Uncharacterized protein</fullName>
    </submittedName>
</protein>
<organism evidence="2 3">
    <name type="scientific">Vreelandella sulfidaeris</name>
    <dbReference type="NCBI Taxonomy" id="115553"/>
    <lineage>
        <taxon>Bacteria</taxon>
        <taxon>Pseudomonadati</taxon>
        <taxon>Pseudomonadota</taxon>
        <taxon>Gammaproteobacteria</taxon>
        <taxon>Oceanospirillales</taxon>
        <taxon>Halomonadaceae</taxon>
        <taxon>Vreelandella</taxon>
    </lineage>
</organism>
<feature type="transmembrane region" description="Helical" evidence="1">
    <location>
        <begin position="42"/>
        <end position="64"/>
    </location>
</feature>
<evidence type="ECO:0000256" key="1">
    <source>
        <dbReference type="SAM" id="Phobius"/>
    </source>
</evidence>
<keyword evidence="1" id="KW-1133">Transmembrane helix</keyword>
<dbReference type="KEGG" id="hsr:HSBAA_05670"/>
<dbReference type="AlphaFoldDB" id="A0A455U433"/>
<keyword evidence="1" id="KW-0812">Transmembrane</keyword>
<name>A0A455U433_9GAMM</name>
<dbReference type="EMBL" id="AP019514">
    <property type="protein sequence ID" value="BBI59261.1"/>
    <property type="molecule type" value="Genomic_DNA"/>
</dbReference>
<evidence type="ECO:0000313" key="3">
    <source>
        <dbReference type="Proteomes" id="UP000320231"/>
    </source>
</evidence>
<reference evidence="2 3" key="1">
    <citation type="journal article" date="2019" name="Microbiol. Resour. Announc.">
        <title>Complete Genome Sequence of Halomonas sulfidaeris Strain Esulfide1 Isolated from a Metal Sulfide Rock at a Depth of 2,200 Meters, Obtained Using Nanopore Sequencing.</title>
        <authorList>
            <person name="Saito M."/>
            <person name="Nishigata A."/>
            <person name="Galipon J."/>
            <person name="Arakawa K."/>
        </authorList>
    </citation>
    <scope>NUCLEOTIDE SEQUENCE [LARGE SCALE GENOMIC DNA]</scope>
    <source>
        <strain evidence="2 3">ATCC BAA-803</strain>
    </source>
</reference>
<proteinExistence type="predicted"/>
<evidence type="ECO:0000313" key="2">
    <source>
        <dbReference type="EMBL" id="BBI59261.1"/>
    </source>
</evidence>
<sequence length="95" mass="10261">MIVGLVAGVIVWLWGLWVPLMFSLPAPSLPFTPLTPADAPLWYNITLLSLTTNILLLIVISLFTRTSEGGTIRRGGVFGGCGDPFQAFSIRSRDG</sequence>